<dbReference type="NCBIfam" id="TIGR00696">
    <property type="entry name" value="wecG_tagA_cpsF"/>
    <property type="match status" value="1"/>
</dbReference>
<dbReference type="Pfam" id="PF03808">
    <property type="entry name" value="Glyco_tran_WecG"/>
    <property type="match status" value="1"/>
</dbReference>
<reference evidence="3 4" key="1">
    <citation type="journal article" date="2016" name="Nat. Commun.">
        <title>Thousands of microbial genomes shed light on interconnected biogeochemical processes in an aquifer system.</title>
        <authorList>
            <person name="Anantharaman K."/>
            <person name="Brown C.T."/>
            <person name="Hug L.A."/>
            <person name="Sharon I."/>
            <person name="Castelle C.J."/>
            <person name="Probst A.J."/>
            <person name="Thomas B.C."/>
            <person name="Singh A."/>
            <person name="Wilkins M.J."/>
            <person name="Karaoz U."/>
            <person name="Brodie E.L."/>
            <person name="Williams K.H."/>
            <person name="Hubbard S.S."/>
            <person name="Banfield J.F."/>
        </authorList>
    </citation>
    <scope>NUCLEOTIDE SEQUENCE [LARGE SCALE GENOMIC DNA]</scope>
</reference>
<dbReference type="GO" id="GO:0016758">
    <property type="term" value="F:hexosyltransferase activity"/>
    <property type="evidence" value="ECO:0007669"/>
    <property type="project" value="TreeGrafter"/>
</dbReference>
<evidence type="ECO:0000313" key="3">
    <source>
        <dbReference type="EMBL" id="OGY82811.1"/>
    </source>
</evidence>
<evidence type="ECO:0008006" key="5">
    <source>
        <dbReference type="Google" id="ProtNLM"/>
    </source>
</evidence>
<organism evidence="3 4">
    <name type="scientific">Candidatus Kerfeldbacteria bacterium RIFCSPLOWO2_01_FULL_48_11</name>
    <dbReference type="NCBI Taxonomy" id="1798543"/>
    <lineage>
        <taxon>Bacteria</taxon>
        <taxon>Candidatus Kerfeldiibacteriota</taxon>
    </lineage>
</organism>
<dbReference type="PANTHER" id="PTHR34136">
    <property type="match status" value="1"/>
</dbReference>
<accession>A0A1G2B0T6</accession>
<dbReference type="AlphaFoldDB" id="A0A1G2B0T6"/>
<keyword evidence="1" id="KW-0328">Glycosyltransferase</keyword>
<name>A0A1G2B0T6_9BACT</name>
<gene>
    <name evidence="3" type="ORF">A2898_04420</name>
</gene>
<proteinExistence type="predicted"/>
<comment type="caution">
    <text evidence="3">The sequence shown here is derived from an EMBL/GenBank/DDBJ whole genome shotgun (WGS) entry which is preliminary data.</text>
</comment>
<evidence type="ECO:0000256" key="1">
    <source>
        <dbReference type="ARBA" id="ARBA00022676"/>
    </source>
</evidence>
<dbReference type="EMBL" id="MHKE01000017">
    <property type="protein sequence ID" value="OGY82811.1"/>
    <property type="molecule type" value="Genomic_DNA"/>
</dbReference>
<protein>
    <recommendedName>
        <fullName evidence="5">Glycosyltransferase</fullName>
    </recommendedName>
</protein>
<dbReference type="STRING" id="1798543.A2898_04420"/>
<keyword evidence="2" id="KW-0808">Transferase</keyword>
<dbReference type="CDD" id="cd06533">
    <property type="entry name" value="Glyco_transf_WecG_TagA"/>
    <property type="match status" value="1"/>
</dbReference>
<evidence type="ECO:0000256" key="2">
    <source>
        <dbReference type="ARBA" id="ARBA00022679"/>
    </source>
</evidence>
<dbReference type="Proteomes" id="UP000179164">
    <property type="component" value="Unassembled WGS sequence"/>
</dbReference>
<dbReference type="PANTHER" id="PTHR34136:SF1">
    <property type="entry name" value="UDP-N-ACETYL-D-MANNOSAMINURONIC ACID TRANSFERASE"/>
    <property type="match status" value="1"/>
</dbReference>
<evidence type="ECO:0000313" key="4">
    <source>
        <dbReference type="Proteomes" id="UP000179164"/>
    </source>
</evidence>
<dbReference type="InterPro" id="IPR004629">
    <property type="entry name" value="WecG_TagA_CpsF"/>
</dbReference>
<sequence length="260" mass="29235">MSLHILSTRVDTFSKQDVRHLLESWLLKGGQHHIVTLNPEMVMWAQKDSEFLALINNSSLTTVDGAGLVLATRLISGTRPSRYTGYDLFHDLLFIAERDSKSVFFLGGKDQHVAYRAAQRLKVQFPLLRVAGAASGPHILLEDTRIVIDADEQAFLLSYINEVKPDVIFVAFGHPKQEKWIAAALSRLPTVKIAVGVGGVFDYVSGSIRRAPSWVRALGLEWFFRLLKQPWRFPRILTATVKFSIAVLRERSTLKRPGNT</sequence>